<evidence type="ECO:0000259" key="8">
    <source>
        <dbReference type="Pfam" id="PF04542"/>
    </source>
</evidence>
<feature type="transmembrane region" description="Helical" evidence="7">
    <location>
        <begin position="253"/>
        <end position="275"/>
    </location>
</feature>
<feature type="transmembrane region" description="Helical" evidence="7">
    <location>
        <begin position="287"/>
        <end position="310"/>
    </location>
</feature>
<keyword evidence="11" id="KW-1185">Reference proteome</keyword>
<dbReference type="InterPro" id="IPR007627">
    <property type="entry name" value="RNA_pol_sigma70_r2"/>
</dbReference>
<dbReference type="Pfam" id="PF04542">
    <property type="entry name" value="Sigma70_r2"/>
    <property type="match status" value="1"/>
</dbReference>
<dbReference type="SUPFAM" id="SSF88946">
    <property type="entry name" value="Sigma2 domain of RNA polymerase sigma factors"/>
    <property type="match status" value="1"/>
</dbReference>
<feature type="transmembrane region" description="Helical" evidence="7">
    <location>
        <begin position="416"/>
        <end position="440"/>
    </location>
</feature>
<evidence type="ECO:0000256" key="6">
    <source>
        <dbReference type="RuleBase" id="RU000716"/>
    </source>
</evidence>
<dbReference type="PANTHER" id="PTHR43133">
    <property type="entry name" value="RNA POLYMERASE ECF-TYPE SIGMA FACTO"/>
    <property type="match status" value="1"/>
</dbReference>
<dbReference type="Pfam" id="PF08281">
    <property type="entry name" value="Sigma70_r4_2"/>
    <property type="match status" value="1"/>
</dbReference>
<name>A0ABZ1C2W4_9BACT</name>
<evidence type="ECO:0000313" key="10">
    <source>
        <dbReference type="EMBL" id="WRQ85930.1"/>
    </source>
</evidence>
<dbReference type="InterPro" id="IPR013249">
    <property type="entry name" value="RNA_pol_sigma70_r4_t2"/>
</dbReference>
<feature type="transmembrane region" description="Helical" evidence="7">
    <location>
        <begin position="379"/>
        <end position="396"/>
    </location>
</feature>
<evidence type="ECO:0000256" key="2">
    <source>
        <dbReference type="ARBA" id="ARBA00023015"/>
    </source>
</evidence>
<gene>
    <name evidence="10" type="ORF">K1X11_014040</name>
</gene>
<feature type="transmembrane region" description="Helical" evidence="7">
    <location>
        <begin position="447"/>
        <end position="469"/>
    </location>
</feature>
<dbReference type="InterPro" id="IPR014284">
    <property type="entry name" value="RNA_pol_sigma-70_dom"/>
</dbReference>
<keyword evidence="7" id="KW-0472">Membrane</keyword>
<dbReference type="InterPro" id="IPR000838">
    <property type="entry name" value="RNA_pol_sigma70_ECF_CS"/>
</dbReference>
<dbReference type="Gene3D" id="1.10.10.10">
    <property type="entry name" value="Winged helix-like DNA-binding domain superfamily/Winged helix DNA-binding domain"/>
    <property type="match status" value="1"/>
</dbReference>
<sequence>MPPPDPISDPSLISDEALVAACLAGERDAFATIVERYQRLLCSLAYSATGRLSESEDLAQEAFVEAWHQLPKLSEPGKLRSWLCGILRFKVSRRRRADDRQPVHGAAPIEEIPEMETDDEPAAERVMRAEDQALLWQALERVPENYRTPLVLFYREHRSIEHVAVALDLSEDAVKQRLSRGRKLLQERMLSFVEGALSRSAPTKVFTLGVLAALPEWATPAQAAVAASGAGAGVSGSAAASAAQGGALAKTTAAAGALASLAGFVSAGLGLRASLDQARTGNERRQAIVMSVVFVGVLLAGLGVLYGLRAGALAALAEESRFAWMVAAQIVVAAIVVLYPLGLSRSLRAERRLRTAERLRDPAAFAQARDRAGAATGSYRSRLTLAGVPLVHFRFAKAEEGDGPVVGWIAGGDRAYGLLFAWGGVAVAPVSVGIVSGGLLTIGAVSFGAVSVGTMAVGGLALGCAAIGLRALGWLSALGWHGAQSGGFAVAEVAAQGRVAWAEHHNDATAHVLLNGESGGGVDGMVLALLAIATVLTLVPVVYYARGVRQRFGKSE</sequence>
<reference evidence="10 11" key="1">
    <citation type="submission" date="2021-08" db="EMBL/GenBank/DDBJ databases">
        <authorList>
            <person name="Zhang D."/>
            <person name="Zhang A."/>
            <person name="Wang L."/>
        </authorList>
    </citation>
    <scope>NUCLEOTIDE SEQUENCE [LARGE SCALE GENOMIC DNA]</scope>
    <source>
        <strain evidence="10 11">WL0086</strain>
    </source>
</reference>
<comment type="similarity">
    <text evidence="1 6">Belongs to the sigma-70 factor family. ECF subfamily.</text>
</comment>
<feature type="transmembrane region" description="Helical" evidence="7">
    <location>
        <begin position="524"/>
        <end position="545"/>
    </location>
</feature>
<organism evidence="10 11">
    <name type="scientific">Actomonas aquatica</name>
    <dbReference type="NCBI Taxonomy" id="2866162"/>
    <lineage>
        <taxon>Bacteria</taxon>
        <taxon>Pseudomonadati</taxon>
        <taxon>Verrucomicrobiota</taxon>
        <taxon>Opitutia</taxon>
        <taxon>Opitutales</taxon>
        <taxon>Opitutaceae</taxon>
        <taxon>Actomonas</taxon>
    </lineage>
</organism>
<evidence type="ECO:0000313" key="11">
    <source>
        <dbReference type="Proteomes" id="UP000738431"/>
    </source>
</evidence>
<dbReference type="CDD" id="cd06171">
    <property type="entry name" value="Sigma70_r4"/>
    <property type="match status" value="1"/>
</dbReference>
<evidence type="ECO:0000256" key="7">
    <source>
        <dbReference type="SAM" id="Phobius"/>
    </source>
</evidence>
<dbReference type="Gene3D" id="1.10.1740.10">
    <property type="match status" value="1"/>
</dbReference>
<dbReference type="NCBIfam" id="TIGR02937">
    <property type="entry name" value="sigma70-ECF"/>
    <property type="match status" value="1"/>
</dbReference>
<protein>
    <recommendedName>
        <fullName evidence="6">RNA polymerase sigma factor</fullName>
    </recommendedName>
</protein>
<proteinExistence type="inferred from homology"/>
<dbReference type="InterPro" id="IPR013325">
    <property type="entry name" value="RNA_pol_sigma_r2"/>
</dbReference>
<keyword evidence="3 6" id="KW-0731">Sigma factor</keyword>
<dbReference type="InterPro" id="IPR039425">
    <property type="entry name" value="RNA_pol_sigma-70-like"/>
</dbReference>
<reference evidence="10 11" key="2">
    <citation type="submission" date="2023-12" db="EMBL/GenBank/DDBJ databases">
        <title>Description of an unclassified Opitutus bacterium of Verrucomicrobiota.</title>
        <authorList>
            <person name="Zhang D.-F."/>
        </authorList>
    </citation>
    <scope>NUCLEOTIDE SEQUENCE [LARGE SCALE GENOMIC DNA]</scope>
    <source>
        <strain evidence="10 11">WL0086</strain>
    </source>
</reference>
<keyword evidence="2 6" id="KW-0805">Transcription regulation</keyword>
<evidence type="ECO:0000259" key="9">
    <source>
        <dbReference type="Pfam" id="PF08281"/>
    </source>
</evidence>
<dbReference type="InterPro" id="IPR013324">
    <property type="entry name" value="RNA_pol_sigma_r3/r4-like"/>
</dbReference>
<keyword evidence="4 6" id="KW-0238">DNA-binding</keyword>
<evidence type="ECO:0000256" key="5">
    <source>
        <dbReference type="ARBA" id="ARBA00023163"/>
    </source>
</evidence>
<dbReference type="PROSITE" id="PS01063">
    <property type="entry name" value="SIGMA70_ECF"/>
    <property type="match status" value="1"/>
</dbReference>
<keyword evidence="7" id="KW-0812">Transmembrane</keyword>
<dbReference type="InterPro" id="IPR036388">
    <property type="entry name" value="WH-like_DNA-bd_sf"/>
</dbReference>
<keyword evidence="7" id="KW-1133">Transmembrane helix</keyword>
<feature type="domain" description="RNA polymerase sigma-70 region 2" evidence="8">
    <location>
        <begin position="33"/>
        <end position="100"/>
    </location>
</feature>
<feature type="transmembrane region" description="Helical" evidence="7">
    <location>
        <begin position="322"/>
        <end position="342"/>
    </location>
</feature>
<evidence type="ECO:0000256" key="3">
    <source>
        <dbReference type="ARBA" id="ARBA00023082"/>
    </source>
</evidence>
<accession>A0ABZ1C2W4</accession>
<evidence type="ECO:0000256" key="1">
    <source>
        <dbReference type="ARBA" id="ARBA00010641"/>
    </source>
</evidence>
<dbReference type="Proteomes" id="UP000738431">
    <property type="component" value="Chromosome"/>
</dbReference>
<dbReference type="EMBL" id="CP139781">
    <property type="protein sequence ID" value="WRQ85930.1"/>
    <property type="molecule type" value="Genomic_DNA"/>
</dbReference>
<dbReference type="SUPFAM" id="SSF88659">
    <property type="entry name" value="Sigma3 and sigma4 domains of RNA polymerase sigma factors"/>
    <property type="match status" value="1"/>
</dbReference>
<keyword evidence="5 6" id="KW-0804">Transcription</keyword>
<dbReference type="RefSeq" id="WP_221031443.1">
    <property type="nucleotide sequence ID" value="NZ_CP139781.1"/>
</dbReference>
<feature type="domain" description="RNA polymerase sigma factor 70 region 4 type 2" evidence="9">
    <location>
        <begin position="134"/>
        <end position="185"/>
    </location>
</feature>
<dbReference type="PANTHER" id="PTHR43133:SF51">
    <property type="entry name" value="RNA POLYMERASE SIGMA FACTOR"/>
    <property type="match status" value="1"/>
</dbReference>
<evidence type="ECO:0000256" key="4">
    <source>
        <dbReference type="ARBA" id="ARBA00023125"/>
    </source>
</evidence>